<sequence length="400" mass="46008">MKRYWASIFWQFLAYILWICFFHFVIGKFHVDNAGHFPVDEDDMGIRFFVTVTNNLNKKILVSTGKAPECCWKVDDDETDCESMVLVGGFEKEIDGKTSKNMSFMFSNLYPLDRVGSCKFYLKEGKDKQFLVHEMKFDTTPTNEDTSSSTVYGGGGNQFYKACDTVDNNIRNSCKPFDCSAKYNGFRNYYNKVTKRCEPVFTCATPLGDDDLPDSAFDMDFNSCKSLEPKMSKEEEEAAQNLMNKSPLQKEINQYADINAEEIVLSCKNGYQEDNHCRCNRGWKTVSKKTKDGALTMDWCSKKVPIIPSKATPTARWTVFGMLTIATIGFLVLIGYLWWRWFLGDMVRDYLERRRSAAAKEVYSDSEGEGEHSPTQGKSQKRQDYSDEEEDEYGDLYSEY</sequence>
<keyword evidence="2" id="KW-1133">Transmembrane helix</keyword>
<dbReference type="Proteomes" id="UP000594262">
    <property type="component" value="Unplaced"/>
</dbReference>
<feature type="transmembrane region" description="Helical" evidence="2">
    <location>
        <begin position="12"/>
        <end position="31"/>
    </location>
</feature>
<keyword evidence="4" id="KW-1185">Reference proteome</keyword>
<protein>
    <submittedName>
        <fullName evidence="3">Uncharacterized protein</fullName>
    </submittedName>
</protein>
<accession>A0A7M5WTS4</accession>
<keyword evidence="2" id="KW-0812">Transmembrane</keyword>
<evidence type="ECO:0000313" key="4">
    <source>
        <dbReference type="Proteomes" id="UP000594262"/>
    </source>
</evidence>
<feature type="region of interest" description="Disordered" evidence="1">
    <location>
        <begin position="360"/>
        <end position="400"/>
    </location>
</feature>
<dbReference type="GeneID" id="136822140"/>
<name>A0A7M5WTS4_9CNID</name>
<evidence type="ECO:0000313" key="3">
    <source>
        <dbReference type="EnsemblMetazoa" id="CLYHEMP012963.2"/>
    </source>
</evidence>
<keyword evidence="2" id="KW-0472">Membrane</keyword>
<organism evidence="3 4">
    <name type="scientific">Clytia hemisphaerica</name>
    <dbReference type="NCBI Taxonomy" id="252671"/>
    <lineage>
        <taxon>Eukaryota</taxon>
        <taxon>Metazoa</taxon>
        <taxon>Cnidaria</taxon>
        <taxon>Hydrozoa</taxon>
        <taxon>Hydroidolina</taxon>
        <taxon>Leptothecata</taxon>
        <taxon>Obeliida</taxon>
        <taxon>Clytiidae</taxon>
        <taxon>Clytia</taxon>
    </lineage>
</organism>
<evidence type="ECO:0000256" key="2">
    <source>
        <dbReference type="SAM" id="Phobius"/>
    </source>
</evidence>
<feature type="transmembrane region" description="Helical" evidence="2">
    <location>
        <begin position="317"/>
        <end position="339"/>
    </location>
</feature>
<dbReference type="EnsemblMetazoa" id="CLYHEMT012963.2">
    <property type="protein sequence ID" value="CLYHEMP012963.2"/>
    <property type="gene ID" value="CLYHEMG012963"/>
</dbReference>
<proteinExistence type="predicted"/>
<dbReference type="OrthoDB" id="5977855at2759"/>
<dbReference type="RefSeq" id="XP_066934474.1">
    <property type="nucleotide sequence ID" value="XM_067078373.1"/>
</dbReference>
<evidence type="ECO:0000256" key="1">
    <source>
        <dbReference type="SAM" id="MobiDB-lite"/>
    </source>
</evidence>
<reference evidence="3" key="1">
    <citation type="submission" date="2021-01" db="UniProtKB">
        <authorList>
            <consortium name="EnsemblMetazoa"/>
        </authorList>
    </citation>
    <scope>IDENTIFICATION</scope>
</reference>
<dbReference type="AlphaFoldDB" id="A0A7M5WTS4"/>